<evidence type="ECO:0000313" key="3">
    <source>
        <dbReference type="Proteomes" id="UP001495147"/>
    </source>
</evidence>
<reference evidence="2 3" key="1">
    <citation type="submission" date="2024-05" db="EMBL/GenBank/DDBJ databases">
        <title>Roseateles sp. DJS-2-20 16S ribosomal RNA gene Genome sequencing and assembly.</title>
        <authorList>
            <person name="Woo H."/>
        </authorList>
    </citation>
    <scope>NUCLEOTIDE SEQUENCE [LARGE SCALE GENOMIC DNA]</scope>
    <source>
        <strain evidence="2 3">DJS-2-20</strain>
    </source>
</reference>
<feature type="chain" id="PRO_5046828294" description="DUF4426 domain-containing protein" evidence="1">
    <location>
        <begin position="25"/>
        <end position="146"/>
    </location>
</feature>
<comment type="caution">
    <text evidence="2">The sequence shown here is derived from an EMBL/GenBank/DDBJ whole genome shotgun (WGS) entry which is preliminary data.</text>
</comment>
<gene>
    <name evidence="2" type="ORF">ABDJ85_09105</name>
</gene>
<dbReference type="RefSeq" id="WP_347704443.1">
    <property type="nucleotide sequence ID" value="NZ_JBDPZD010000002.1"/>
</dbReference>
<evidence type="ECO:0000256" key="1">
    <source>
        <dbReference type="SAM" id="SignalP"/>
    </source>
</evidence>
<protein>
    <recommendedName>
        <fullName evidence="4">DUF4426 domain-containing protein</fullName>
    </recommendedName>
</protein>
<dbReference type="EMBL" id="JBDPZD010000002">
    <property type="protein sequence ID" value="MEO3691625.1"/>
    <property type="molecule type" value="Genomic_DNA"/>
</dbReference>
<evidence type="ECO:0008006" key="4">
    <source>
        <dbReference type="Google" id="ProtNLM"/>
    </source>
</evidence>
<name>A0ABV0G1N8_9BURK</name>
<feature type="signal peptide" evidence="1">
    <location>
        <begin position="1"/>
        <end position="24"/>
    </location>
</feature>
<proteinExistence type="predicted"/>
<sequence length="146" mass="15520">MSLARSTSVLVLALLAQGPVLAQAAPSFMPGFTAFEGQLKGSEPPAWQLVSMIRIGSEADLNPRGNRLLSALISFVNKRGEAAQSVVLMITAEDKHVELINKLIGSVLEEAATRADAGVVAKLKVSVSVTDPVTKESRSFEFAKRT</sequence>
<organism evidence="2 3">
    <name type="scientific">Roseateles paludis</name>
    <dbReference type="NCBI Taxonomy" id="3145238"/>
    <lineage>
        <taxon>Bacteria</taxon>
        <taxon>Pseudomonadati</taxon>
        <taxon>Pseudomonadota</taxon>
        <taxon>Betaproteobacteria</taxon>
        <taxon>Burkholderiales</taxon>
        <taxon>Sphaerotilaceae</taxon>
        <taxon>Roseateles</taxon>
    </lineage>
</organism>
<keyword evidence="3" id="KW-1185">Reference proteome</keyword>
<keyword evidence="1" id="KW-0732">Signal</keyword>
<accession>A0ABV0G1N8</accession>
<dbReference type="Proteomes" id="UP001495147">
    <property type="component" value="Unassembled WGS sequence"/>
</dbReference>
<evidence type="ECO:0000313" key="2">
    <source>
        <dbReference type="EMBL" id="MEO3691625.1"/>
    </source>
</evidence>